<name>A0A834BTV3_ORYME</name>
<evidence type="ECO:0000313" key="2">
    <source>
        <dbReference type="EMBL" id="KAF6715449.1"/>
    </source>
</evidence>
<reference evidence="2" key="1">
    <citation type="journal article" name="BMC Genomics">
        <title>Long-read sequencing and de novo genome assembly of marine medaka (Oryzias melastigma).</title>
        <authorList>
            <person name="Liang P."/>
            <person name="Saqib H.S.A."/>
            <person name="Ni X."/>
            <person name="Shen Y."/>
        </authorList>
    </citation>
    <scope>NUCLEOTIDE SEQUENCE</scope>
    <source>
        <strain evidence="2">Bigg-433</strain>
    </source>
</reference>
<dbReference type="AlphaFoldDB" id="A0A834BTV3"/>
<gene>
    <name evidence="2" type="ORF">FQA47_002982</name>
</gene>
<organism evidence="2 3">
    <name type="scientific">Oryzias melastigma</name>
    <name type="common">Marine medaka</name>
    <dbReference type="NCBI Taxonomy" id="30732"/>
    <lineage>
        <taxon>Eukaryota</taxon>
        <taxon>Metazoa</taxon>
        <taxon>Chordata</taxon>
        <taxon>Craniata</taxon>
        <taxon>Vertebrata</taxon>
        <taxon>Euteleostomi</taxon>
        <taxon>Actinopterygii</taxon>
        <taxon>Neopterygii</taxon>
        <taxon>Teleostei</taxon>
        <taxon>Neoteleostei</taxon>
        <taxon>Acanthomorphata</taxon>
        <taxon>Ovalentaria</taxon>
        <taxon>Atherinomorphae</taxon>
        <taxon>Beloniformes</taxon>
        <taxon>Adrianichthyidae</taxon>
        <taxon>Oryziinae</taxon>
        <taxon>Oryzias</taxon>
    </lineage>
</organism>
<dbReference type="EMBL" id="WKFB01001087">
    <property type="protein sequence ID" value="KAF6715449.1"/>
    <property type="molecule type" value="Genomic_DNA"/>
</dbReference>
<evidence type="ECO:0000313" key="3">
    <source>
        <dbReference type="Proteomes" id="UP000646548"/>
    </source>
</evidence>
<proteinExistence type="predicted"/>
<protein>
    <submittedName>
        <fullName evidence="2">Uncharacterized protein</fullName>
    </submittedName>
</protein>
<accession>A0A834BTV3</accession>
<sequence length="154" mass="17754">MDFSTPKGGRAAFFCGLDGICEDANTFLMGGLWNKLKLDYLPQQFVKEDEAAHGFGLWIVAFLVYGMAGLLIYLAVWKPHILRRLLVELCGEIQRAEQTLIDRLSEPDQERRDRSPQLRRELRHQYEVRNRNPIFQNLVHNAPQGDGWRKKSGA</sequence>
<keyword evidence="1" id="KW-1133">Transmembrane helix</keyword>
<keyword evidence="1" id="KW-0812">Transmembrane</keyword>
<dbReference type="Proteomes" id="UP000646548">
    <property type="component" value="Unassembled WGS sequence"/>
</dbReference>
<comment type="caution">
    <text evidence="2">The sequence shown here is derived from an EMBL/GenBank/DDBJ whole genome shotgun (WGS) entry which is preliminary data.</text>
</comment>
<evidence type="ECO:0000256" key="1">
    <source>
        <dbReference type="SAM" id="Phobius"/>
    </source>
</evidence>
<keyword evidence="1" id="KW-0472">Membrane</keyword>
<feature type="transmembrane region" description="Helical" evidence="1">
    <location>
        <begin position="55"/>
        <end position="76"/>
    </location>
</feature>